<reference evidence="1 2" key="1">
    <citation type="submission" date="2023-03" db="EMBL/GenBank/DDBJ databases">
        <title>WGS of Gossypium arboreum.</title>
        <authorList>
            <person name="Yu D."/>
        </authorList>
    </citation>
    <scope>NUCLEOTIDE SEQUENCE [LARGE SCALE GENOMIC DNA]</scope>
    <source>
        <tissue evidence="1">Leaf</tissue>
    </source>
</reference>
<protein>
    <submittedName>
        <fullName evidence="1">Uncharacterized protein</fullName>
    </submittedName>
</protein>
<name>A0ABR0PK57_GOSAR</name>
<evidence type="ECO:0000313" key="1">
    <source>
        <dbReference type="EMBL" id="KAK5824806.1"/>
    </source>
</evidence>
<proteinExistence type="predicted"/>
<dbReference type="Proteomes" id="UP001358586">
    <property type="component" value="Chromosome 6"/>
</dbReference>
<dbReference type="EMBL" id="JARKNE010000006">
    <property type="protein sequence ID" value="KAK5824806.1"/>
    <property type="molecule type" value="Genomic_DNA"/>
</dbReference>
<keyword evidence="2" id="KW-1185">Reference proteome</keyword>
<gene>
    <name evidence="1" type="ORF">PVK06_019590</name>
</gene>
<organism evidence="1 2">
    <name type="scientific">Gossypium arboreum</name>
    <name type="common">Tree cotton</name>
    <name type="synonym">Gossypium nanking</name>
    <dbReference type="NCBI Taxonomy" id="29729"/>
    <lineage>
        <taxon>Eukaryota</taxon>
        <taxon>Viridiplantae</taxon>
        <taxon>Streptophyta</taxon>
        <taxon>Embryophyta</taxon>
        <taxon>Tracheophyta</taxon>
        <taxon>Spermatophyta</taxon>
        <taxon>Magnoliopsida</taxon>
        <taxon>eudicotyledons</taxon>
        <taxon>Gunneridae</taxon>
        <taxon>Pentapetalae</taxon>
        <taxon>rosids</taxon>
        <taxon>malvids</taxon>
        <taxon>Malvales</taxon>
        <taxon>Malvaceae</taxon>
        <taxon>Malvoideae</taxon>
        <taxon>Gossypium</taxon>
    </lineage>
</organism>
<sequence length="71" mass="8179">MVNGSRVTTLSIAATIETPDTVKLLIRKNPDYPIFRAWMEDFCWCYEQRTTLNNSGLSYKARYSQKKQAAS</sequence>
<comment type="caution">
    <text evidence="1">The sequence shown here is derived from an EMBL/GenBank/DDBJ whole genome shotgun (WGS) entry which is preliminary data.</text>
</comment>
<evidence type="ECO:0000313" key="2">
    <source>
        <dbReference type="Proteomes" id="UP001358586"/>
    </source>
</evidence>
<accession>A0ABR0PK57</accession>